<evidence type="ECO:0000256" key="1">
    <source>
        <dbReference type="SAM" id="MobiDB-lite"/>
    </source>
</evidence>
<keyword evidence="4" id="KW-1185">Reference proteome</keyword>
<dbReference type="EMBL" id="JAFCMP010000129">
    <property type="protein sequence ID" value="KAG5185504.1"/>
    <property type="molecule type" value="Genomic_DNA"/>
</dbReference>
<evidence type="ECO:0000313" key="4">
    <source>
        <dbReference type="Proteomes" id="UP000664859"/>
    </source>
</evidence>
<sequence>MVLVTLTGIQECFRLSGGHLPCGVVLWISSIAPGILMTSVLLRGARVIIITSKAYRARFMFLLDTKTQGAAIVAAALGMAAFPAIVQPTRAALHTDFYCMFWVPWWFWLGYLSCGSSAVFAQAWMMHRIDDRIGLGVELMRTYTALYMMMHRIDDRIGLGVELTRTYTALYICFIPYWIILALMDHGIMSSNAWPTVLITTACLYQWAEIFVFSRRFWANGALNSRGFWGSLLGCACFGSRRYAVLPCGGGTTDGQGRELSKWAQARQKYATTLQLLNSPTLTEAYGRYVQQALCFESFAFLAAVVQYASDAYADMAKQALCASDAYVDMGKQFDVFDAIVTDFILPGGRFEVLKKHERMLFYGLNDDERRGVFKTQAAEVGRMLDQNLMLSFHNTDSFRKAFEEQRQIDEEATLSGAEDGTHTPLPAVWSPASTPKDRALLKKEVRDGGEGAVTHQ</sequence>
<dbReference type="InterPro" id="IPR044926">
    <property type="entry name" value="RGS_subdomain_2"/>
</dbReference>
<dbReference type="Proteomes" id="UP000664859">
    <property type="component" value="Unassembled WGS sequence"/>
</dbReference>
<feature type="region of interest" description="Disordered" evidence="1">
    <location>
        <begin position="413"/>
        <end position="457"/>
    </location>
</feature>
<keyword evidence="2" id="KW-1133">Transmembrane helix</keyword>
<dbReference type="InterPro" id="IPR036305">
    <property type="entry name" value="RGS_sf"/>
</dbReference>
<proteinExistence type="predicted"/>
<feature type="transmembrane region" description="Helical" evidence="2">
    <location>
        <begin position="157"/>
        <end position="181"/>
    </location>
</feature>
<dbReference type="AlphaFoldDB" id="A0A835Z3G7"/>
<evidence type="ECO:0008006" key="5">
    <source>
        <dbReference type="Google" id="ProtNLM"/>
    </source>
</evidence>
<reference evidence="3" key="1">
    <citation type="submission" date="2021-02" db="EMBL/GenBank/DDBJ databases">
        <title>First Annotated Genome of the Yellow-green Alga Tribonema minus.</title>
        <authorList>
            <person name="Mahan K.M."/>
        </authorList>
    </citation>
    <scope>NUCLEOTIDE SEQUENCE</scope>
    <source>
        <strain evidence="3">UTEX B ZZ1240</strain>
    </source>
</reference>
<organism evidence="3 4">
    <name type="scientific">Tribonema minus</name>
    <dbReference type="NCBI Taxonomy" id="303371"/>
    <lineage>
        <taxon>Eukaryota</taxon>
        <taxon>Sar</taxon>
        <taxon>Stramenopiles</taxon>
        <taxon>Ochrophyta</taxon>
        <taxon>PX clade</taxon>
        <taxon>Xanthophyceae</taxon>
        <taxon>Tribonematales</taxon>
        <taxon>Tribonemataceae</taxon>
        <taxon>Tribonema</taxon>
    </lineage>
</organism>
<feature type="compositionally biased region" description="Basic and acidic residues" evidence="1">
    <location>
        <begin position="436"/>
        <end position="450"/>
    </location>
</feature>
<protein>
    <recommendedName>
        <fullName evidence="5">RGS domain-containing protein</fullName>
    </recommendedName>
</protein>
<evidence type="ECO:0000313" key="3">
    <source>
        <dbReference type="EMBL" id="KAG5185504.1"/>
    </source>
</evidence>
<feature type="transmembrane region" description="Helical" evidence="2">
    <location>
        <begin position="106"/>
        <end position="125"/>
    </location>
</feature>
<comment type="caution">
    <text evidence="3">The sequence shown here is derived from an EMBL/GenBank/DDBJ whole genome shotgun (WGS) entry which is preliminary data.</text>
</comment>
<accession>A0A835Z3G7</accession>
<feature type="transmembrane region" description="Helical" evidence="2">
    <location>
        <begin position="69"/>
        <end position="86"/>
    </location>
</feature>
<dbReference type="Gene3D" id="1.10.167.10">
    <property type="entry name" value="Regulator of G-protein Signalling 4, domain 2"/>
    <property type="match status" value="1"/>
</dbReference>
<keyword evidence="2" id="KW-0472">Membrane</keyword>
<dbReference type="SUPFAM" id="SSF48097">
    <property type="entry name" value="Regulator of G-protein signaling, RGS"/>
    <property type="match status" value="1"/>
</dbReference>
<keyword evidence="2" id="KW-0812">Transmembrane</keyword>
<evidence type="ECO:0000256" key="2">
    <source>
        <dbReference type="SAM" id="Phobius"/>
    </source>
</evidence>
<feature type="transmembrane region" description="Helical" evidence="2">
    <location>
        <begin position="24"/>
        <end position="49"/>
    </location>
</feature>
<gene>
    <name evidence="3" type="ORF">JKP88DRAFT_289207</name>
</gene>
<name>A0A835Z3G7_9STRA</name>